<dbReference type="EMBL" id="JARK01001514">
    <property type="protein sequence ID" value="EYB93858.1"/>
    <property type="molecule type" value="Genomic_DNA"/>
</dbReference>
<protein>
    <submittedName>
        <fullName evidence="1">Uncharacterized protein</fullName>
    </submittedName>
</protein>
<evidence type="ECO:0000313" key="2">
    <source>
        <dbReference type="Proteomes" id="UP000024635"/>
    </source>
</evidence>
<sequence length="68" mass="7266">MVAAILLEEYSTAIRRRWRRRPPVANVGDGRSPTSATDCEIPQSIGAVATVANIGDDRSPISATSGRQ</sequence>
<name>A0A016ST12_9BILA</name>
<keyword evidence="2" id="KW-1185">Reference proteome</keyword>
<comment type="caution">
    <text evidence="1">The sequence shown here is derived from an EMBL/GenBank/DDBJ whole genome shotgun (WGS) entry which is preliminary data.</text>
</comment>
<dbReference type="AlphaFoldDB" id="A0A016ST12"/>
<proteinExistence type="predicted"/>
<reference evidence="2" key="1">
    <citation type="journal article" date="2015" name="Nat. Genet.">
        <title>The genome and transcriptome of the zoonotic hookworm Ancylostoma ceylanicum identify infection-specific gene families.</title>
        <authorList>
            <person name="Schwarz E.M."/>
            <person name="Hu Y."/>
            <person name="Antoshechkin I."/>
            <person name="Miller M.M."/>
            <person name="Sternberg P.W."/>
            <person name="Aroian R.V."/>
        </authorList>
    </citation>
    <scope>NUCLEOTIDE SEQUENCE</scope>
    <source>
        <strain evidence="2">HY135</strain>
    </source>
</reference>
<accession>A0A016ST12</accession>
<dbReference type="Proteomes" id="UP000024635">
    <property type="component" value="Unassembled WGS sequence"/>
</dbReference>
<gene>
    <name evidence="1" type="primary">Acey_s0178.g674</name>
    <name evidence="1" type="ORF">Y032_0178g674</name>
</gene>
<organism evidence="1 2">
    <name type="scientific">Ancylostoma ceylanicum</name>
    <dbReference type="NCBI Taxonomy" id="53326"/>
    <lineage>
        <taxon>Eukaryota</taxon>
        <taxon>Metazoa</taxon>
        <taxon>Ecdysozoa</taxon>
        <taxon>Nematoda</taxon>
        <taxon>Chromadorea</taxon>
        <taxon>Rhabditida</taxon>
        <taxon>Rhabditina</taxon>
        <taxon>Rhabditomorpha</taxon>
        <taxon>Strongyloidea</taxon>
        <taxon>Ancylostomatidae</taxon>
        <taxon>Ancylostomatinae</taxon>
        <taxon>Ancylostoma</taxon>
    </lineage>
</organism>
<evidence type="ECO:0000313" key="1">
    <source>
        <dbReference type="EMBL" id="EYB93858.1"/>
    </source>
</evidence>